<organism evidence="7 8">
    <name type="scientific">Coemansia biformis</name>
    <dbReference type="NCBI Taxonomy" id="1286918"/>
    <lineage>
        <taxon>Eukaryota</taxon>
        <taxon>Fungi</taxon>
        <taxon>Fungi incertae sedis</taxon>
        <taxon>Zoopagomycota</taxon>
        <taxon>Kickxellomycotina</taxon>
        <taxon>Kickxellomycetes</taxon>
        <taxon>Kickxellales</taxon>
        <taxon>Kickxellaceae</taxon>
        <taxon>Coemansia</taxon>
    </lineage>
</organism>
<protein>
    <submittedName>
        <fullName evidence="7">Respiratory supercomplex factor 1, mitochondrial</fullName>
    </submittedName>
</protein>
<name>A0A9W8CP08_9FUNG</name>
<comment type="caution">
    <text evidence="7">The sequence shown here is derived from an EMBL/GenBank/DDBJ whole genome shotgun (WGS) entry which is preliminary data.</text>
</comment>
<dbReference type="PANTHER" id="PTHR12297">
    <property type="entry name" value="HYPOXIA-INDUCBILE GENE 1 HIG1 -RELATED"/>
    <property type="match status" value="1"/>
</dbReference>
<keyword evidence="3 5" id="KW-1133">Transmembrane helix</keyword>
<dbReference type="OrthoDB" id="6604018at2759"/>
<dbReference type="InterPro" id="IPR007667">
    <property type="entry name" value="Hypoxia_induced_domain"/>
</dbReference>
<evidence type="ECO:0000256" key="5">
    <source>
        <dbReference type="SAM" id="Phobius"/>
    </source>
</evidence>
<dbReference type="Pfam" id="PF04588">
    <property type="entry name" value="HIG_1_N"/>
    <property type="match status" value="1"/>
</dbReference>
<dbReference type="InterPro" id="IPR050355">
    <property type="entry name" value="RCF1"/>
</dbReference>
<dbReference type="Proteomes" id="UP001143981">
    <property type="component" value="Unassembled WGS sequence"/>
</dbReference>
<keyword evidence="8" id="KW-1185">Reference proteome</keyword>
<evidence type="ECO:0000256" key="3">
    <source>
        <dbReference type="ARBA" id="ARBA00022989"/>
    </source>
</evidence>
<evidence type="ECO:0000313" key="7">
    <source>
        <dbReference type="EMBL" id="KAJ1718362.1"/>
    </source>
</evidence>
<dbReference type="PANTHER" id="PTHR12297:SF18">
    <property type="entry name" value="HIG1 DOMAIN FAMILY MEMBER 2A"/>
    <property type="match status" value="1"/>
</dbReference>
<evidence type="ECO:0000313" key="8">
    <source>
        <dbReference type="Proteomes" id="UP001143981"/>
    </source>
</evidence>
<proteinExistence type="predicted"/>
<dbReference type="AlphaFoldDB" id="A0A9W8CP08"/>
<dbReference type="GO" id="GO:0097250">
    <property type="term" value="P:mitochondrial respirasome assembly"/>
    <property type="evidence" value="ECO:0007669"/>
    <property type="project" value="TreeGrafter"/>
</dbReference>
<gene>
    <name evidence="7" type="primary">RCF1</name>
    <name evidence="7" type="ORF">LPJ61_006670</name>
</gene>
<feature type="transmembrane region" description="Helical" evidence="5">
    <location>
        <begin position="16"/>
        <end position="36"/>
    </location>
</feature>
<comment type="subcellular location">
    <subcellularLocation>
        <location evidence="1">Mitochondrion membrane</location>
    </subcellularLocation>
</comment>
<sequence length="137" mass="14992">MIGGQRSITAKLKEEPLVPVGVLATIGAFLYASWGIHRNNTKMTQWGMRGRVAMQGLTLVALVGYGLYSAKDHAPSRKEDVRQLDWDKLERQAREAEAAAASGQPLHADPAIAKLIEKAKERKAKSVFAAEEPKAQK</sequence>
<evidence type="ECO:0000256" key="4">
    <source>
        <dbReference type="ARBA" id="ARBA00023136"/>
    </source>
</evidence>
<dbReference type="Gene3D" id="6.10.140.1320">
    <property type="match status" value="1"/>
</dbReference>
<dbReference type="EMBL" id="JANBOI010003529">
    <property type="protein sequence ID" value="KAJ1718362.1"/>
    <property type="molecule type" value="Genomic_DNA"/>
</dbReference>
<dbReference type="GO" id="GO:0031966">
    <property type="term" value="C:mitochondrial membrane"/>
    <property type="evidence" value="ECO:0007669"/>
    <property type="project" value="UniProtKB-SubCell"/>
</dbReference>
<keyword evidence="4 5" id="KW-0472">Membrane</keyword>
<dbReference type="PROSITE" id="PS51503">
    <property type="entry name" value="HIG1"/>
    <property type="match status" value="1"/>
</dbReference>
<evidence type="ECO:0000259" key="6">
    <source>
        <dbReference type="PROSITE" id="PS51503"/>
    </source>
</evidence>
<evidence type="ECO:0000256" key="1">
    <source>
        <dbReference type="ARBA" id="ARBA00004325"/>
    </source>
</evidence>
<feature type="domain" description="HIG1" evidence="6">
    <location>
        <begin position="1"/>
        <end position="80"/>
    </location>
</feature>
<feature type="transmembrane region" description="Helical" evidence="5">
    <location>
        <begin position="48"/>
        <end position="68"/>
    </location>
</feature>
<keyword evidence="2 5" id="KW-0812">Transmembrane</keyword>
<evidence type="ECO:0000256" key="2">
    <source>
        <dbReference type="ARBA" id="ARBA00022692"/>
    </source>
</evidence>
<reference evidence="7" key="1">
    <citation type="submission" date="2022-07" db="EMBL/GenBank/DDBJ databases">
        <title>Phylogenomic reconstructions and comparative analyses of Kickxellomycotina fungi.</title>
        <authorList>
            <person name="Reynolds N.K."/>
            <person name="Stajich J.E."/>
            <person name="Barry K."/>
            <person name="Grigoriev I.V."/>
            <person name="Crous P."/>
            <person name="Smith M.E."/>
        </authorList>
    </citation>
    <scope>NUCLEOTIDE SEQUENCE</scope>
    <source>
        <strain evidence="7">BCRC 34381</strain>
    </source>
</reference>
<accession>A0A9W8CP08</accession>